<evidence type="ECO:0000256" key="1">
    <source>
        <dbReference type="SAM" id="Phobius"/>
    </source>
</evidence>
<accession>A0A0V0QUD6</accession>
<gene>
    <name evidence="2" type="ORF">PPERSA_02354</name>
</gene>
<keyword evidence="1" id="KW-0472">Membrane</keyword>
<keyword evidence="1" id="KW-0812">Transmembrane</keyword>
<feature type="transmembrane region" description="Helical" evidence="1">
    <location>
        <begin position="146"/>
        <end position="163"/>
    </location>
</feature>
<dbReference type="EMBL" id="LDAU01000104">
    <property type="protein sequence ID" value="KRX05822.1"/>
    <property type="molecule type" value="Genomic_DNA"/>
</dbReference>
<dbReference type="AlphaFoldDB" id="A0A0V0QUD6"/>
<organism evidence="2 3">
    <name type="scientific">Pseudocohnilembus persalinus</name>
    <name type="common">Ciliate</name>
    <dbReference type="NCBI Taxonomy" id="266149"/>
    <lineage>
        <taxon>Eukaryota</taxon>
        <taxon>Sar</taxon>
        <taxon>Alveolata</taxon>
        <taxon>Ciliophora</taxon>
        <taxon>Intramacronucleata</taxon>
        <taxon>Oligohymenophorea</taxon>
        <taxon>Scuticociliatia</taxon>
        <taxon>Philasterida</taxon>
        <taxon>Pseudocohnilembidae</taxon>
        <taxon>Pseudocohnilembus</taxon>
    </lineage>
</organism>
<feature type="transmembrane region" description="Helical" evidence="1">
    <location>
        <begin position="121"/>
        <end position="140"/>
    </location>
</feature>
<name>A0A0V0QUD6_PSEPJ</name>
<reference evidence="2 3" key="1">
    <citation type="journal article" date="2015" name="Sci. Rep.">
        <title>Genome of the facultative scuticociliatosis pathogen Pseudocohnilembus persalinus provides insight into its virulence through horizontal gene transfer.</title>
        <authorList>
            <person name="Xiong J."/>
            <person name="Wang G."/>
            <person name="Cheng J."/>
            <person name="Tian M."/>
            <person name="Pan X."/>
            <person name="Warren A."/>
            <person name="Jiang C."/>
            <person name="Yuan D."/>
            <person name="Miao W."/>
        </authorList>
    </citation>
    <scope>NUCLEOTIDE SEQUENCE [LARGE SCALE GENOMIC DNA]</scope>
    <source>
        <strain evidence="2">36N120E</strain>
    </source>
</reference>
<comment type="caution">
    <text evidence="2">The sequence shown here is derived from an EMBL/GenBank/DDBJ whole genome shotgun (WGS) entry which is preliminary data.</text>
</comment>
<protein>
    <submittedName>
        <fullName evidence="2">Uncharacterized protein</fullName>
    </submittedName>
</protein>
<keyword evidence="1" id="KW-1133">Transmembrane helix</keyword>
<keyword evidence="3" id="KW-1185">Reference proteome</keyword>
<dbReference type="Proteomes" id="UP000054937">
    <property type="component" value="Unassembled WGS sequence"/>
</dbReference>
<dbReference type="InParanoid" id="A0A0V0QUD6"/>
<evidence type="ECO:0000313" key="3">
    <source>
        <dbReference type="Proteomes" id="UP000054937"/>
    </source>
</evidence>
<evidence type="ECO:0000313" key="2">
    <source>
        <dbReference type="EMBL" id="KRX05822.1"/>
    </source>
</evidence>
<sequence length="174" mass="20152">MYELKKFINISLYFEYTIKYTHLFLIYPPIQDQPIFLKNQVAKLAKVLPIIPTPIQKPTPKDLVGEGYNSSTNTEDTVLQNAVKILISAELMVYKFPSKALPFFLLLLSIKKDKRHKMLQIAMNIIMAFFLGIFSIKQLIQTQEKSSPNAIIIPFIQVLFPMLSREYSVTQYMN</sequence>
<proteinExistence type="predicted"/>